<dbReference type="SUPFAM" id="SSF47323">
    <property type="entry name" value="Anticodon-binding domain of a subclass of class I aminoacyl-tRNA synthetases"/>
    <property type="match status" value="1"/>
</dbReference>
<evidence type="ECO:0000256" key="9">
    <source>
        <dbReference type="RuleBase" id="RU363038"/>
    </source>
</evidence>
<dbReference type="Proteomes" id="UP000054279">
    <property type="component" value="Unassembled WGS sequence"/>
</dbReference>
<keyword evidence="5 9" id="KW-0067">ATP-binding</keyword>
<sequence>MHNLLIVKDADIDHVPLYLFILFNLSLDVVFAAIDLGKKTDFTLAVPRVRIKQDVKALISKIVEEFTTNEYVDGIVPDSPFIYFYCNTVILSRTVLDKFYISSRPAESGTTIPYGSNTSGTGKNIIVENSSPNIAKSFYAGHLRSTVIGAFISNLFQANGDLSSEIGLLAVGFKRFGSEEEFQKNAILHLFNIYVAINKEAETERSEAGEQVINTEARNFFRKMENGDEEVLALWKRFRDLSIKKYEETYGRLNVHFDIYAGESQVKPETIVKAMDILPREGPRPLALAIDLKKWHLDKPVVQKPDDTTIYIMRDIAGAIERYEKSKFDKIIYVVGDQQNLHIAQFFKILSLMELPFASTLEHVNFGRFLEDILDTAQEAMLEQMQKNETKIQEIRDPEYTADQVGMTCVKGDTGVYLQYAHTRLCSVERKVAQSVTITSHSEADTSLLVEPEARDIIYLLATFPNVVKASLKTYESSTIVTYCFKLSHAISSAWERLIVMGQEQKLVQAWLYLYIYARDVLATGMRLLSLAPLDRM</sequence>
<dbReference type="AlphaFoldDB" id="A0A0C9UST6"/>
<dbReference type="SUPFAM" id="SSF52374">
    <property type="entry name" value="Nucleotidylyl transferase"/>
    <property type="match status" value="1"/>
</dbReference>
<comment type="catalytic activity">
    <reaction evidence="8">
        <text>tRNA(Arg) + L-arginine + ATP = L-arginyl-tRNA(Arg) + AMP + diphosphate</text>
        <dbReference type="Rhea" id="RHEA:20301"/>
        <dbReference type="Rhea" id="RHEA-COMP:9658"/>
        <dbReference type="Rhea" id="RHEA-COMP:9673"/>
        <dbReference type="ChEBI" id="CHEBI:30616"/>
        <dbReference type="ChEBI" id="CHEBI:32682"/>
        <dbReference type="ChEBI" id="CHEBI:33019"/>
        <dbReference type="ChEBI" id="CHEBI:78442"/>
        <dbReference type="ChEBI" id="CHEBI:78513"/>
        <dbReference type="ChEBI" id="CHEBI:456215"/>
        <dbReference type="EC" id="6.1.1.19"/>
    </reaction>
</comment>
<keyword evidence="12" id="KW-1185">Reference proteome</keyword>
<dbReference type="PRINTS" id="PR01038">
    <property type="entry name" value="TRNASYNTHARG"/>
</dbReference>
<dbReference type="Gene3D" id="1.10.730.10">
    <property type="entry name" value="Isoleucyl-tRNA Synthetase, Domain 1"/>
    <property type="match status" value="1"/>
</dbReference>
<dbReference type="Gene3D" id="3.40.50.620">
    <property type="entry name" value="HUPs"/>
    <property type="match status" value="1"/>
</dbReference>
<dbReference type="InterPro" id="IPR014729">
    <property type="entry name" value="Rossmann-like_a/b/a_fold"/>
</dbReference>
<keyword evidence="6 9" id="KW-0648">Protein biosynthesis</keyword>
<dbReference type="InterPro" id="IPR001278">
    <property type="entry name" value="Arg-tRNA-ligase"/>
</dbReference>
<dbReference type="GO" id="GO:0006420">
    <property type="term" value="P:arginyl-tRNA aminoacylation"/>
    <property type="evidence" value="ECO:0007669"/>
    <property type="project" value="InterPro"/>
</dbReference>
<evidence type="ECO:0000259" key="10">
    <source>
        <dbReference type="SMART" id="SM00836"/>
    </source>
</evidence>
<dbReference type="HOGENOM" id="CLU_006406_6_2_1"/>
<dbReference type="GO" id="GO:0005739">
    <property type="term" value="C:mitochondrion"/>
    <property type="evidence" value="ECO:0007669"/>
    <property type="project" value="TreeGrafter"/>
</dbReference>
<name>A0A0C9UST6_SPHS4</name>
<evidence type="ECO:0000313" key="12">
    <source>
        <dbReference type="Proteomes" id="UP000054279"/>
    </source>
</evidence>
<proteinExistence type="inferred from homology"/>
<dbReference type="PANTHER" id="PTHR11956:SF11">
    <property type="entry name" value="ARGININE--TRNA LIGASE, MITOCHONDRIAL-RELATED"/>
    <property type="match status" value="1"/>
</dbReference>
<dbReference type="Pfam" id="PF00750">
    <property type="entry name" value="tRNA-synt_1d"/>
    <property type="match status" value="1"/>
</dbReference>
<dbReference type="SMART" id="SM00836">
    <property type="entry name" value="DALR_1"/>
    <property type="match status" value="1"/>
</dbReference>
<evidence type="ECO:0000256" key="8">
    <source>
        <dbReference type="ARBA" id="ARBA00049339"/>
    </source>
</evidence>
<protein>
    <recommendedName>
        <fullName evidence="2">arginine--tRNA ligase</fullName>
        <ecNumber evidence="2">6.1.1.19</ecNumber>
    </recommendedName>
</protein>
<dbReference type="GO" id="GO:0004814">
    <property type="term" value="F:arginine-tRNA ligase activity"/>
    <property type="evidence" value="ECO:0007669"/>
    <property type="project" value="UniProtKB-EC"/>
</dbReference>
<dbReference type="InterPro" id="IPR008909">
    <property type="entry name" value="DALR_anticod-bd"/>
</dbReference>
<evidence type="ECO:0000256" key="4">
    <source>
        <dbReference type="ARBA" id="ARBA00022741"/>
    </source>
</evidence>
<keyword evidence="4 9" id="KW-0547">Nucleotide-binding</keyword>
<comment type="similarity">
    <text evidence="1 9">Belongs to the class-I aminoacyl-tRNA synthetase family.</text>
</comment>
<evidence type="ECO:0000313" key="11">
    <source>
        <dbReference type="EMBL" id="KIJ45893.1"/>
    </source>
</evidence>
<dbReference type="Gene3D" id="3.30.1360.70">
    <property type="entry name" value="Arginyl tRNA synthetase N-terminal domain"/>
    <property type="match status" value="1"/>
</dbReference>
<dbReference type="EC" id="6.1.1.19" evidence="2"/>
<evidence type="ECO:0000256" key="7">
    <source>
        <dbReference type="ARBA" id="ARBA00023146"/>
    </source>
</evidence>
<dbReference type="FunFam" id="1.10.730.10:FF:000006">
    <property type="entry name" value="Arginyl-tRNA synthetase 2, mitochondrial"/>
    <property type="match status" value="1"/>
</dbReference>
<evidence type="ECO:0000256" key="6">
    <source>
        <dbReference type="ARBA" id="ARBA00022917"/>
    </source>
</evidence>
<evidence type="ECO:0000256" key="3">
    <source>
        <dbReference type="ARBA" id="ARBA00022598"/>
    </source>
</evidence>
<dbReference type="OrthoDB" id="68056at2759"/>
<dbReference type="InterPro" id="IPR009080">
    <property type="entry name" value="tRNAsynth_Ia_anticodon-bd"/>
</dbReference>
<evidence type="ECO:0000256" key="2">
    <source>
        <dbReference type="ARBA" id="ARBA00012837"/>
    </source>
</evidence>
<gene>
    <name evidence="11" type="ORF">M422DRAFT_59674</name>
</gene>
<accession>A0A0C9UST6</accession>
<dbReference type="GO" id="GO:0005524">
    <property type="term" value="F:ATP binding"/>
    <property type="evidence" value="ECO:0007669"/>
    <property type="project" value="UniProtKB-KW"/>
</dbReference>
<organism evidence="11 12">
    <name type="scientific">Sphaerobolus stellatus (strain SS14)</name>
    <dbReference type="NCBI Taxonomy" id="990650"/>
    <lineage>
        <taxon>Eukaryota</taxon>
        <taxon>Fungi</taxon>
        <taxon>Dikarya</taxon>
        <taxon>Basidiomycota</taxon>
        <taxon>Agaricomycotina</taxon>
        <taxon>Agaricomycetes</taxon>
        <taxon>Phallomycetidae</taxon>
        <taxon>Geastrales</taxon>
        <taxon>Sphaerobolaceae</taxon>
        <taxon>Sphaerobolus</taxon>
    </lineage>
</organism>
<dbReference type="Pfam" id="PF05746">
    <property type="entry name" value="DALR_1"/>
    <property type="match status" value="1"/>
</dbReference>
<dbReference type="PANTHER" id="PTHR11956">
    <property type="entry name" value="ARGINYL-TRNA SYNTHETASE"/>
    <property type="match status" value="1"/>
</dbReference>
<evidence type="ECO:0000256" key="5">
    <source>
        <dbReference type="ARBA" id="ARBA00022840"/>
    </source>
</evidence>
<dbReference type="InterPro" id="IPR036695">
    <property type="entry name" value="Arg-tRNA-synth_N_sf"/>
</dbReference>
<keyword evidence="3 9" id="KW-0436">Ligase</keyword>
<dbReference type="EMBL" id="KN837110">
    <property type="protein sequence ID" value="KIJ45893.1"/>
    <property type="molecule type" value="Genomic_DNA"/>
</dbReference>
<feature type="domain" description="DALR anticodon binding" evidence="10">
    <location>
        <begin position="418"/>
        <end position="537"/>
    </location>
</feature>
<reference evidence="11 12" key="1">
    <citation type="submission" date="2014-06" db="EMBL/GenBank/DDBJ databases">
        <title>Evolutionary Origins and Diversification of the Mycorrhizal Mutualists.</title>
        <authorList>
            <consortium name="DOE Joint Genome Institute"/>
            <consortium name="Mycorrhizal Genomics Consortium"/>
            <person name="Kohler A."/>
            <person name="Kuo A."/>
            <person name="Nagy L.G."/>
            <person name="Floudas D."/>
            <person name="Copeland A."/>
            <person name="Barry K.W."/>
            <person name="Cichocki N."/>
            <person name="Veneault-Fourrey C."/>
            <person name="LaButti K."/>
            <person name="Lindquist E.A."/>
            <person name="Lipzen A."/>
            <person name="Lundell T."/>
            <person name="Morin E."/>
            <person name="Murat C."/>
            <person name="Riley R."/>
            <person name="Ohm R."/>
            <person name="Sun H."/>
            <person name="Tunlid A."/>
            <person name="Henrissat B."/>
            <person name="Grigoriev I.V."/>
            <person name="Hibbett D.S."/>
            <person name="Martin F."/>
        </authorList>
    </citation>
    <scope>NUCLEOTIDE SEQUENCE [LARGE SCALE GENOMIC DNA]</scope>
    <source>
        <strain evidence="11 12">SS14</strain>
    </source>
</reference>
<dbReference type="GO" id="GO:0032543">
    <property type="term" value="P:mitochondrial translation"/>
    <property type="evidence" value="ECO:0007669"/>
    <property type="project" value="TreeGrafter"/>
</dbReference>
<keyword evidence="7 9" id="KW-0030">Aminoacyl-tRNA synthetase</keyword>
<evidence type="ECO:0000256" key="1">
    <source>
        <dbReference type="ARBA" id="ARBA00005594"/>
    </source>
</evidence>
<dbReference type="InterPro" id="IPR035684">
    <property type="entry name" value="ArgRS_core"/>
</dbReference>